<keyword evidence="3" id="KW-0230">DNA invertase</keyword>
<evidence type="ECO:0000256" key="3">
    <source>
        <dbReference type="ARBA" id="ARBA00023100"/>
    </source>
</evidence>
<dbReference type="GO" id="GO:0015074">
    <property type="term" value="P:DNA integration"/>
    <property type="evidence" value="ECO:0007669"/>
    <property type="project" value="UniProtKB-KW"/>
</dbReference>
<evidence type="ECO:0000256" key="2">
    <source>
        <dbReference type="ARBA" id="ARBA00022908"/>
    </source>
</evidence>
<dbReference type="InterPro" id="IPR006119">
    <property type="entry name" value="Resolv_N"/>
</dbReference>
<dbReference type="InterPro" id="IPR050639">
    <property type="entry name" value="SSR_resolvase"/>
</dbReference>
<reference evidence="9 10" key="1">
    <citation type="submission" date="2019-09" db="EMBL/GenBank/DDBJ databases">
        <authorList>
            <person name="Kevbrin V."/>
            <person name="Grouzdev D.S."/>
        </authorList>
    </citation>
    <scope>NUCLEOTIDE SEQUENCE [LARGE SCALE GENOMIC DNA]</scope>
    <source>
        <strain evidence="9 10">G-192</strain>
    </source>
</reference>
<name>A0A5M6Z8U1_9PROT</name>
<evidence type="ECO:0000256" key="4">
    <source>
        <dbReference type="ARBA" id="ARBA00023125"/>
    </source>
</evidence>
<gene>
    <name evidence="9" type="ORF">F1654_13495</name>
</gene>
<comment type="similarity">
    <text evidence="1">Belongs to the site-specific recombinase resolvase family.</text>
</comment>
<keyword evidence="10" id="KW-1185">Reference proteome</keyword>
<keyword evidence="4" id="KW-0238">DNA-binding</keyword>
<dbReference type="RefSeq" id="WP_150024085.1">
    <property type="nucleotide sequence ID" value="NZ_VWOJ01000005.1"/>
</dbReference>
<evidence type="ECO:0000313" key="10">
    <source>
        <dbReference type="Proteomes" id="UP000325122"/>
    </source>
</evidence>
<evidence type="ECO:0000256" key="7">
    <source>
        <dbReference type="PROSITE-ProRule" id="PRU10137"/>
    </source>
</evidence>
<keyword evidence="5" id="KW-0233">DNA recombination</keyword>
<dbReference type="InterPro" id="IPR036162">
    <property type="entry name" value="Resolvase-like_N_sf"/>
</dbReference>
<dbReference type="GO" id="GO:0000150">
    <property type="term" value="F:DNA strand exchange activity"/>
    <property type="evidence" value="ECO:0007669"/>
    <property type="project" value="UniProtKB-KW"/>
</dbReference>
<dbReference type="SUPFAM" id="SSF46689">
    <property type="entry name" value="Homeodomain-like"/>
    <property type="match status" value="1"/>
</dbReference>
<feature type="active site" description="O-(5'-phospho-DNA)-serine intermediate" evidence="6 7">
    <location>
        <position position="9"/>
    </location>
</feature>
<evidence type="ECO:0000313" key="9">
    <source>
        <dbReference type="EMBL" id="KAA5801066.1"/>
    </source>
</evidence>
<dbReference type="SMART" id="SM00857">
    <property type="entry name" value="Resolvase"/>
    <property type="match status" value="1"/>
</dbReference>
<dbReference type="EMBL" id="VWOJ01000005">
    <property type="protein sequence ID" value="KAA5801066.1"/>
    <property type="molecule type" value="Genomic_DNA"/>
</dbReference>
<dbReference type="PROSITE" id="PS51736">
    <property type="entry name" value="RECOMBINASES_3"/>
    <property type="match status" value="1"/>
</dbReference>
<dbReference type="CDD" id="cd03768">
    <property type="entry name" value="SR_ResInv"/>
    <property type="match status" value="1"/>
</dbReference>
<evidence type="ECO:0000256" key="6">
    <source>
        <dbReference type="PIRSR" id="PIRSR606118-50"/>
    </source>
</evidence>
<evidence type="ECO:0000256" key="5">
    <source>
        <dbReference type="ARBA" id="ARBA00023172"/>
    </source>
</evidence>
<dbReference type="InterPro" id="IPR006118">
    <property type="entry name" value="Recombinase_CS"/>
</dbReference>
<evidence type="ECO:0000259" key="8">
    <source>
        <dbReference type="PROSITE" id="PS51736"/>
    </source>
</evidence>
<keyword evidence="2" id="KW-0229">DNA integration</keyword>
<dbReference type="PANTHER" id="PTHR30461">
    <property type="entry name" value="DNA-INVERTASE FROM LAMBDOID PROPHAGE"/>
    <property type="match status" value="1"/>
</dbReference>
<dbReference type="Pfam" id="PF00239">
    <property type="entry name" value="Resolvase"/>
    <property type="match status" value="1"/>
</dbReference>
<feature type="domain" description="Resolvase/invertase-type recombinase catalytic" evidence="8">
    <location>
        <begin position="1"/>
        <end position="134"/>
    </location>
</feature>
<dbReference type="GO" id="GO:0003677">
    <property type="term" value="F:DNA binding"/>
    <property type="evidence" value="ECO:0007669"/>
    <property type="project" value="UniProtKB-KW"/>
</dbReference>
<organism evidence="9 10">
    <name type="scientific">Alkalicaulis satelles</name>
    <dbReference type="NCBI Taxonomy" id="2609175"/>
    <lineage>
        <taxon>Bacteria</taxon>
        <taxon>Pseudomonadati</taxon>
        <taxon>Pseudomonadota</taxon>
        <taxon>Alphaproteobacteria</taxon>
        <taxon>Maricaulales</taxon>
        <taxon>Maricaulaceae</taxon>
        <taxon>Alkalicaulis</taxon>
    </lineage>
</organism>
<dbReference type="AlphaFoldDB" id="A0A5M6Z8U1"/>
<accession>A0A5M6Z8U1</accession>
<dbReference type="PROSITE" id="PS00398">
    <property type="entry name" value="RECOMBINASES_2"/>
    <property type="match status" value="1"/>
</dbReference>
<dbReference type="Pfam" id="PF02796">
    <property type="entry name" value="HTH_7"/>
    <property type="match status" value="1"/>
</dbReference>
<protein>
    <submittedName>
        <fullName evidence="9">Recombinase family protein</fullName>
    </submittedName>
</protein>
<proteinExistence type="inferred from homology"/>
<dbReference type="CDD" id="cd00569">
    <property type="entry name" value="HTH_Hin_like"/>
    <property type="match status" value="1"/>
</dbReference>
<dbReference type="FunFam" id="3.40.50.1390:FF:000001">
    <property type="entry name" value="DNA recombinase"/>
    <property type="match status" value="1"/>
</dbReference>
<comment type="caution">
    <text evidence="9">The sequence shown here is derived from an EMBL/GenBank/DDBJ whole genome shotgun (WGS) entry which is preliminary data.</text>
</comment>
<dbReference type="SUPFAM" id="SSF53041">
    <property type="entry name" value="Resolvase-like"/>
    <property type="match status" value="1"/>
</dbReference>
<evidence type="ECO:0000256" key="1">
    <source>
        <dbReference type="ARBA" id="ARBA00009913"/>
    </source>
</evidence>
<dbReference type="Gene3D" id="1.10.10.60">
    <property type="entry name" value="Homeodomain-like"/>
    <property type="match status" value="1"/>
</dbReference>
<dbReference type="Proteomes" id="UP000325122">
    <property type="component" value="Unassembled WGS sequence"/>
</dbReference>
<sequence length="191" mass="20997">MKVGYARVSTRDQETHLQIDALKGIGCERIYEEKASGAQRDRPELKAAIEYLRPGDVLVVWKLDRLARSLRQLIETVEGLQEKGIGFVSLTEGIDTTSPGGKLVFHVFGALAEFEREMIRERTKAGLQAAKARGRRLGRPAALTPDQIEMARALKQAGNHSMPQIARQLGVSRATLYRVLGASSDSASLTL</sequence>
<dbReference type="InterPro" id="IPR006120">
    <property type="entry name" value="Resolvase_HTH_dom"/>
</dbReference>
<dbReference type="InterPro" id="IPR009057">
    <property type="entry name" value="Homeodomain-like_sf"/>
</dbReference>
<dbReference type="PANTHER" id="PTHR30461:SF2">
    <property type="entry name" value="SERINE RECOMBINASE PINE-RELATED"/>
    <property type="match status" value="1"/>
</dbReference>
<dbReference type="Gene3D" id="3.40.50.1390">
    <property type="entry name" value="Resolvase, N-terminal catalytic domain"/>
    <property type="match status" value="1"/>
</dbReference>
<dbReference type="PROSITE" id="PS00397">
    <property type="entry name" value="RECOMBINASES_1"/>
    <property type="match status" value="1"/>
</dbReference>